<keyword evidence="13" id="KW-0812">Transmembrane</keyword>
<dbReference type="RefSeq" id="WP_056989736.1">
    <property type="nucleotide sequence ID" value="NZ_AYZJ01000063.1"/>
</dbReference>
<dbReference type="PROSITE" id="PS00138">
    <property type="entry name" value="SUBTILASE_SER"/>
    <property type="match status" value="1"/>
</dbReference>
<feature type="region of interest" description="Disordered" evidence="12">
    <location>
        <begin position="1598"/>
        <end position="1730"/>
    </location>
</feature>
<dbReference type="InterPro" id="IPR034216">
    <property type="entry name" value="C5a_Peptidase"/>
</dbReference>
<keyword evidence="8 10" id="KW-0720">Serine protease</keyword>
<feature type="domain" description="PA" evidence="15">
    <location>
        <begin position="326"/>
        <end position="421"/>
    </location>
</feature>
<evidence type="ECO:0000256" key="4">
    <source>
        <dbReference type="ARBA" id="ARBA00022670"/>
    </source>
</evidence>
<dbReference type="SUPFAM" id="SSF110296">
    <property type="entry name" value="Oligoxyloglucan reducing end-specific cellobiohydrolase"/>
    <property type="match status" value="1"/>
</dbReference>
<keyword evidence="4 10" id="KW-0645">Protease</keyword>
<feature type="domain" description="C5a peptidase/Subtilisin-like protease SBT2-like Fn3-like" evidence="16">
    <location>
        <begin position="577"/>
        <end position="681"/>
    </location>
</feature>
<evidence type="ECO:0000256" key="1">
    <source>
        <dbReference type="ARBA" id="ARBA00011073"/>
    </source>
</evidence>
<keyword evidence="7 10" id="KW-0378">Hydrolase</keyword>
<dbReference type="SUPFAM" id="SSF52025">
    <property type="entry name" value="PA domain"/>
    <property type="match status" value="1"/>
</dbReference>
<dbReference type="InterPro" id="IPR023827">
    <property type="entry name" value="Peptidase_S8_Asp-AS"/>
</dbReference>
<evidence type="ECO:0000256" key="11">
    <source>
        <dbReference type="RuleBase" id="RU003355"/>
    </source>
</evidence>
<dbReference type="GO" id="GO:0004252">
    <property type="term" value="F:serine-type endopeptidase activity"/>
    <property type="evidence" value="ECO:0007669"/>
    <property type="project" value="UniProtKB-UniRule"/>
</dbReference>
<dbReference type="GO" id="GO:0006508">
    <property type="term" value="P:proteolysis"/>
    <property type="evidence" value="ECO:0007669"/>
    <property type="project" value="UniProtKB-KW"/>
</dbReference>
<feature type="compositionally biased region" description="Polar residues" evidence="12">
    <location>
        <begin position="1704"/>
        <end position="1716"/>
    </location>
</feature>
<dbReference type="InterPro" id="IPR036852">
    <property type="entry name" value="Peptidase_S8/S53_dom_sf"/>
</dbReference>
<dbReference type="InterPro" id="IPR010435">
    <property type="entry name" value="C5a/SBT2-like_Fn3"/>
</dbReference>
<dbReference type="InterPro" id="IPR046450">
    <property type="entry name" value="PA_dom_sf"/>
</dbReference>
<dbReference type="GO" id="GO:0016020">
    <property type="term" value="C:membrane"/>
    <property type="evidence" value="ECO:0007669"/>
    <property type="project" value="InterPro"/>
</dbReference>
<evidence type="ECO:0000256" key="8">
    <source>
        <dbReference type="ARBA" id="ARBA00022825"/>
    </source>
</evidence>
<gene>
    <name evidence="17" type="ORF">FC75_GL002430</name>
</gene>
<dbReference type="InterPro" id="IPR013783">
    <property type="entry name" value="Ig-like_fold"/>
</dbReference>
<reference evidence="17 18" key="1">
    <citation type="journal article" date="2015" name="Genome Announc.">
        <title>Expanding the biotechnology potential of lactobacilli through comparative genomics of 213 strains and associated genera.</title>
        <authorList>
            <person name="Sun Z."/>
            <person name="Harris H.M."/>
            <person name="McCann A."/>
            <person name="Guo C."/>
            <person name="Argimon S."/>
            <person name="Zhang W."/>
            <person name="Yang X."/>
            <person name="Jeffery I.B."/>
            <person name="Cooney J.C."/>
            <person name="Kagawa T.F."/>
            <person name="Liu W."/>
            <person name="Song Y."/>
            <person name="Salvetti E."/>
            <person name="Wrobel A."/>
            <person name="Rasinkangas P."/>
            <person name="Parkhill J."/>
            <person name="Rea M.C."/>
            <person name="O'Sullivan O."/>
            <person name="Ritari J."/>
            <person name="Douillard F.P."/>
            <person name="Paul Ross R."/>
            <person name="Yang R."/>
            <person name="Briner A.E."/>
            <person name="Felis G.E."/>
            <person name="de Vos W.M."/>
            <person name="Barrangou R."/>
            <person name="Klaenhammer T.R."/>
            <person name="Caufield P.W."/>
            <person name="Cui Y."/>
            <person name="Zhang H."/>
            <person name="O'Toole P.W."/>
        </authorList>
    </citation>
    <scope>NUCLEOTIDE SEQUENCE [LARGE SCALE GENOMIC DNA]</scope>
    <source>
        <strain evidence="17 18">DSM 22697</strain>
    </source>
</reference>
<dbReference type="InterPro" id="IPR003137">
    <property type="entry name" value="PA_domain"/>
</dbReference>
<evidence type="ECO:0000256" key="9">
    <source>
        <dbReference type="PIRSR" id="PIRSR615500-1"/>
    </source>
</evidence>
<evidence type="ECO:0000313" key="17">
    <source>
        <dbReference type="EMBL" id="KRN21088.1"/>
    </source>
</evidence>
<evidence type="ECO:0000256" key="5">
    <source>
        <dbReference type="ARBA" id="ARBA00022729"/>
    </source>
</evidence>
<evidence type="ECO:0000256" key="10">
    <source>
        <dbReference type="PROSITE-ProRule" id="PRU01240"/>
    </source>
</evidence>
<organism evidence="17 18">
    <name type="scientific">Lacticaseibacillus camelliae DSM 22697 = JCM 13995</name>
    <dbReference type="NCBI Taxonomy" id="1423730"/>
    <lineage>
        <taxon>Bacteria</taxon>
        <taxon>Bacillati</taxon>
        <taxon>Bacillota</taxon>
        <taxon>Bacilli</taxon>
        <taxon>Lactobacillales</taxon>
        <taxon>Lactobacillaceae</taxon>
        <taxon>Lacticaseibacillus</taxon>
    </lineage>
</organism>
<keyword evidence="18" id="KW-1185">Reference proteome</keyword>
<feature type="active site" description="Charge relay system" evidence="9 10">
    <location>
        <position position="77"/>
    </location>
</feature>
<dbReference type="EMBL" id="AYZJ01000063">
    <property type="protein sequence ID" value="KRN21088.1"/>
    <property type="molecule type" value="Genomic_DNA"/>
</dbReference>
<protein>
    <submittedName>
        <fullName evidence="17">Proteinase b</fullName>
    </submittedName>
</protein>
<dbReference type="InterPro" id="IPR015500">
    <property type="entry name" value="Peptidase_S8_subtilisin-rel"/>
</dbReference>
<feature type="compositionally biased region" description="Low complexity" evidence="12">
    <location>
        <begin position="1615"/>
        <end position="1626"/>
    </location>
</feature>
<feature type="compositionally biased region" description="Basic and acidic residues" evidence="12">
    <location>
        <begin position="1627"/>
        <end position="1644"/>
    </location>
</feature>
<dbReference type="PANTHER" id="PTHR43806">
    <property type="entry name" value="PEPTIDASE S8"/>
    <property type="match status" value="1"/>
</dbReference>
<evidence type="ECO:0000256" key="2">
    <source>
        <dbReference type="ARBA" id="ARBA00022512"/>
    </source>
</evidence>
<dbReference type="PROSITE" id="PS51892">
    <property type="entry name" value="SUBTILASE"/>
    <property type="match status" value="1"/>
</dbReference>
<evidence type="ECO:0000313" key="18">
    <source>
        <dbReference type="Proteomes" id="UP000050865"/>
    </source>
</evidence>
<proteinExistence type="inferred from homology"/>
<evidence type="ECO:0000259" key="15">
    <source>
        <dbReference type="Pfam" id="PF02225"/>
    </source>
</evidence>
<dbReference type="Gene3D" id="2.60.40.1710">
    <property type="entry name" value="Subtilisin-like superfamily"/>
    <property type="match status" value="1"/>
</dbReference>
<keyword evidence="13" id="KW-1133">Transmembrane helix</keyword>
<evidence type="ECO:0000259" key="14">
    <source>
        <dbReference type="Pfam" id="PF00082"/>
    </source>
</evidence>
<keyword evidence="5" id="KW-0732">Signal</keyword>
<sequence>MTGSKVEEEFGYLVKGFSIDAKVSDISKLQALDGVKSVEVSAIQTPQDISADKTVQAVQAWQEQNVKGEGMAVAIIDSGIDPTHKDFRLTDESTAKISKETAQKAIDELGYGKYENTKIPFAHNYADGNDEEVYDTTGEMHGQHVAGIVAANGENPDNVKSVEGVAPEAQLLDMKVFNNMGTGVFSDVIVQSIEDSVKLGADVMNMSFGADDANANMSDVENDAIEAAADEGVVSVIAAGNSGNSTGRATGALANYNALDDGLMSTPGIAEDAITVASSDNTTWTSYGTSVTHASDDGDVFGKAISIEPNADLVSSTKALAHFPTAQLVVVPNESNYEDVVDGVGAGSDGDYANVDVSGKVAVVSRGGNGEVTFADKYANAKSHGAAGLIVINNVTVGDGEAGLSAGLPTIFTSMKDGKTLVDDVKAHPKEFYKFSTFTPVVSTSSTANEMSYYTTWGPNTDLELKPDITAPGGHLWSTANDNGYQDMSGTSMATPVTAGATALVLQGQKANGLGLSGKDRVTAAKLAMMNTATPVLDKAHDNAPYSPRRQGSGIVQISQALKSTVAMTVKGKGAASLKEIGDKATFTINLKNNGKTDISYNFNDFGGAYTKAVDEDKNVYDKHISGSTLKADAEEFDLKAGESKDVTVTLTLPNGFHKSQWAEGFVGFKSNTSDSPDLSMAFLGFYGNWDSAQKIFDGIGNSGKSIYPDESAYVSDHGNFLMSEDGAALGLVWDSEFSDTGSTPLGRYWYDANYVAISPNGDGTQDNASPYVSLNRNAKELKATIVDANGKTVRDLGSALDASKNYISGHGEHVTTNSYLSIDHLKFDGNSYDPTTGKEKALPDGQYIYRLTANVDSDDAGSETQTMDMPIKVDSTKPEFNNVNLAKNDDGKWHVTGTVTDKTSGLSPLSKIGISVNGFAITAKLDPQVSQAKDFSSVEDFAKEPLKTFDFDTEITDVSQYLKDGINNIQVAAIDNAGNPGSIEIKATVDVASNSNSLILFNAFDGETTDDTDTYYNKDDKTYTIYGNYKNDFYLNGQPVKVDDDGNFEAHVATTDGMDKLIFSQDAKQNIVIKTIKFGFAAQPVTTLDLPAGGQWYDMTDGSRMYGVNNTADTFTLSGSVSGSPSDIVTYGYNEGGSTFEPDSYNLDKATSKFNALFRMVNGSSAREGENIMSAQAFTSIPGVGEVDGPEADMLVTQLDRTYLNFDNVVGGSTVNISKENEKDIKYDEATETLTITGTAGNAFDTVDDFTILGHSMDPDDPENKVQVDPTTHQFSYKLKVGENQVRYITYQFKLSGAEEWTRGSFGVAVDTTFPVLDFTTGDNWQASALDDYDYEVFTNKDSLELKGEFGDNLSGYTVKIGTDEFYQTPWNQTLSEKYTTDQPKQFDTELPLTPTDDSKDLVKDNGASDNVFVMTVTDNYGNETKRRILVHQKKAALDAPTITPSTQKLTNAPVALTATQAQDADIQYSLDNGKTWNSYDGSVNKAIDGDIQFKASDKYGNESPVATYTVKNIVNQIAALPTASLSDLSANTKAITVTLGFDKALTADQQEYTHLRYSLDGGETWETYTKPFAVTATTDILVQSFDDAGNKSTAITTSVIIPEDEKTDDSDKGTNGTPGETNGGSDEKGDSSSTGDGEKDDTNTTGDGNKQDGSVSTGKDASQAAGTDDEKQQSGENGATKTDQGVASSEPERSARVYKDNGSLSSVSRGARTNSGRRGRRLPSTGEKVAHNALTGMLVMVLTGLGFTFVGGKKRNEEE</sequence>
<dbReference type="Pfam" id="PF00082">
    <property type="entry name" value="Peptidase_S8"/>
    <property type="match status" value="1"/>
</dbReference>
<dbReference type="Gene3D" id="3.50.30.30">
    <property type="match status" value="1"/>
</dbReference>
<dbReference type="InterPro" id="IPR000209">
    <property type="entry name" value="Peptidase_S8/S53_dom"/>
</dbReference>
<dbReference type="SUPFAM" id="SSF50939">
    <property type="entry name" value="Sialidases"/>
    <property type="match status" value="1"/>
</dbReference>
<dbReference type="PANTHER" id="PTHR43806:SF11">
    <property type="entry name" value="CEREVISIN-RELATED"/>
    <property type="match status" value="1"/>
</dbReference>
<dbReference type="PRINTS" id="PR00723">
    <property type="entry name" value="SUBTILISIN"/>
</dbReference>
<evidence type="ECO:0000256" key="7">
    <source>
        <dbReference type="ARBA" id="ARBA00022801"/>
    </source>
</evidence>
<evidence type="ECO:0000256" key="12">
    <source>
        <dbReference type="SAM" id="MobiDB-lite"/>
    </source>
</evidence>
<feature type="active site" description="Charge relay system" evidence="9 10">
    <location>
        <position position="141"/>
    </location>
</feature>
<dbReference type="InterPro" id="IPR036278">
    <property type="entry name" value="Sialidase_sf"/>
</dbReference>
<dbReference type="PROSITE" id="PS00136">
    <property type="entry name" value="SUBTILASE_ASP"/>
    <property type="match status" value="1"/>
</dbReference>
<accession>A0A0R2EXE4</accession>
<name>A0A0R2EXE4_9LACO</name>
<keyword evidence="3" id="KW-0964">Secreted</keyword>
<keyword evidence="6" id="KW-0677">Repeat</keyword>
<evidence type="ECO:0000256" key="3">
    <source>
        <dbReference type="ARBA" id="ARBA00022525"/>
    </source>
</evidence>
<keyword evidence="2" id="KW-0134">Cell wall</keyword>
<dbReference type="PATRIC" id="fig|1423730.4.peg.2528"/>
<dbReference type="SUPFAM" id="SSF52743">
    <property type="entry name" value="Subtilisin-like"/>
    <property type="match status" value="1"/>
</dbReference>
<feature type="compositionally biased region" description="Basic and acidic residues" evidence="12">
    <location>
        <begin position="1692"/>
        <end position="1701"/>
    </location>
</feature>
<keyword evidence="13" id="KW-0472">Membrane</keyword>
<dbReference type="Pfam" id="PF06280">
    <property type="entry name" value="fn3_5"/>
    <property type="match status" value="1"/>
</dbReference>
<dbReference type="STRING" id="1423730.FC75_GL002430"/>
<dbReference type="InterPro" id="IPR050131">
    <property type="entry name" value="Peptidase_S8_subtilisin-like"/>
</dbReference>
<feature type="domain" description="Peptidase S8/S53" evidence="14">
    <location>
        <begin position="68"/>
        <end position="554"/>
    </location>
</feature>
<dbReference type="CDD" id="cd07475">
    <property type="entry name" value="Peptidases_S8_C5a_Peptidase"/>
    <property type="match status" value="1"/>
</dbReference>
<feature type="active site" description="Charge relay system" evidence="9 10">
    <location>
        <position position="492"/>
    </location>
</feature>
<evidence type="ECO:0000259" key="16">
    <source>
        <dbReference type="Pfam" id="PF06280"/>
    </source>
</evidence>
<dbReference type="InterPro" id="IPR023828">
    <property type="entry name" value="Peptidase_S8_Ser-AS"/>
</dbReference>
<feature type="compositionally biased region" description="Polar residues" evidence="12">
    <location>
        <begin position="1676"/>
        <end position="1689"/>
    </location>
</feature>
<dbReference type="Gene3D" id="3.40.50.200">
    <property type="entry name" value="Peptidase S8/S53 domain"/>
    <property type="match status" value="1"/>
</dbReference>
<feature type="transmembrane region" description="Helical" evidence="13">
    <location>
        <begin position="1731"/>
        <end position="1752"/>
    </location>
</feature>
<evidence type="ECO:0000256" key="6">
    <source>
        <dbReference type="ARBA" id="ARBA00022737"/>
    </source>
</evidence>
<dbReference type="Pfam" id="PF02225">
    <property type="entry name" value="PA"/>
    <property type="match status" value="1"/>
</dbReference>
<feature type="compositionally biased region" description="Polar residues" evidence="12">
    <location>
        <begin position="1645"/>
        <end position="1662"/>
    </location>
</feature>
<dbReference type="Gene3D" id="2.60.40.10">
    <property type="entry name" value="Immunoglobulins"/>
    <property type="match status" value="2"/>
</dbReference>
<comment type="similarity">
    <text evidence="1 10 11">Belongs to the peptidase S8 family.</text>
</comment>
<dbReference type="Proteomes" id="UP000050865">
    <property type="component" value="Unassembled WGS sequence"/>
</dbReference>
<evidence type="ECO:0000256" key="13">
    <source>
        <dbReference type="SAM" id="Phobius"/>
    </source>
</evidence>
<comment type="caution">
    <text evidence="17">The sequence shown here is derived from an EMBL/GenBank/DDBJ whole genome shotgun (WGS) entry which is preliminary data.</text>
</comment>